<gene>
    <name evidence="1" type="ORF">QJS10_CPA05g01583</name>
</gene>
<reference evidence="1" key="2">
    <citation type="submission" date="2023-06" db="EMBL/GenBank/DDBJ databases">
        <authorList>
            <person name="Ma L."/>
            <person name="Liu K.-W."/>
            <person name="Li Z."/>
            <person name="Hsiao Y.-Y."/>
            <person name="Qi Y."/>
            <person name="Fu T."/>
            <person name="Tang G."/>
            <person name="Zhang D."/>
            <person name="Sun W.-H."/>
            <person name="Liu D.-K."/>
            <person name="Li Y."/>
            <person name="Chen G.-Z."/>
            <person name="Liu X.-D."/>
            <person name="Liao X.-Y."/>
            <person name="Jiang Y.-T."/>
            <person name="Yu X."/>
            <person name="Hao Y."/>
            <person name="Huang J."/>
            <person name="Zhao X.-W."/>
            <person name="Ke S."/>
            <person name="Chen Y.-Y."/>
            <person name="Wu W.-L."/>
            <person name="Hsu J.-L."/>
            <person name="Lin Y.-F."/>
            <person name="Huang M.-D."/>
            <person name="Li C.-Y."/>
            <person name="Huang L."/>
            <person name="Wang Z.-W."/>
            <person name="Zhao X."/>
            <person name="Zhong W.-Y."/>
            <person name="Peng D.-H."/>
            <person name="Ahmad S."/>
            <person name="Lan S."/>
            <person name="Zhang J.-S."/>
            <person name="Tsai W.-C."/>
            <person name="Van De Peer Y."/>
            <person name="Liu Z.-J."/>
        </authorList>
    </citation>
    <scope>NUCLEOTIDE SEQUENCE</scope>
    <source>
        <strain evidence="1">CP</strain>
        <tissue evidence="1">Leaves</tissue>
    </source>
</reference>
<proteinExistence type="predicted"/>
<dbReference type="Proteomes" id="UP001180020">
    <property type="component" value="Unassembled WGS sequence"/>
</dbReference>
<dbReference type="EMBL" id="JAUJYO010000005">
    <property type="protein sequence ID" value="KAK1315719.1"/>
    <property type="molecule type" value="Genomic_DNA"/>
</dbReference>
<evidence type="ECO:0000313" key="2">
    <source>
        <dbReference type="Proteomes" id="UP001180020"/>
    </source>
</evidence>
<evidence type="ECO:0000313" key="1">
    <source>
        <dbReference type="EMBL" id="KAK1315719.1"/>
    </source>
</evidence>
<dbReference type="AlphaFoldDB" id="A0AAV9ES40"/>
<organism evidence="1 2">
    <name type="scientific">Acorus calamus</name>
    <name type="common">Sweet flag</name>
    <dbReference type="NCBI Taxonomy" id="4465"/>
    <lineage>
        <taxon>Eukaryota</taxon>
        <taxon>Viridiplantae</taxon>
        <taxon>Streptophyta</taxon>
        <taxon>Embryophyta</taxon>
        <taxon>Tracheophyta</taxon>
        <taxon>Spermatophyta</taxon>
        <taxon>Magnoliopsida</taxon>
        <taxon>Liliopsida</taxon>
        <taxon>Acoraceae</taxon>
        <taxon>Acorus</taxon>
    </lineage>
</organism>
<protein>
    <submittedName>
        <fullName evidence="1">Uncharacterized protein</fullName>
    </submittedName>
</protein>
<keyword evidence="2" id="KW-1185">Reference proteome</keyword>
<sequence>MVARVVEEMKRLPPEEMVDAGVGHRWRWSTPGGEGRAKLEIQVAHFFFDDGNGFDKFFLKWWTVEMFYFR</sequence>
<reference evidence="1" key="1">
    <citation type="journal article" date="2023" name="Nat. Commun.">
        <title>Diploid and tetraploid genomes of Acorus and the evolution of monocots.</title>
        <authorList>
            <person name="Ma L."/>
            <person name="Liu K.W."/>
            <person name="Li Z."/>
            <person name="Hsiao Y.Y."/>
            <person name="Qi Y."/>
            <person name="Fu T."/>
            <person name="Tang G.D."/>
            <person name="Zhang D."/>
            <person name="Sun W.H."/>
            <person name="Liu D.K."/>
            <person name="Li Y."/>
            <person name="Chen G.Z."/>
            <person name="Liu X.D."/>
            <person name="Liao X.Y."/>
            <person name="Jiang Y.T."/>
            <person name="Yu X."/>
            <person name="Hao Y."/>
            <person name="Huang J."/>
            <person name="Zhao X.W."/>
            <person name="Ke S."/>
            <person name="Chen Y.Y."/>
            <person name="Wu W.L."/>
            <person name="Hsu J.L."/>
            <person name="Lin Y.F."/>
            <person name="Huang M.D."/>
            <person name="Li C.Y."/>
            <person name="Huang L."/>
            <person name="Wang Z.W."/>
            <person name="Zhao X."/>
            <person name="Zhong W.Y."/>
            <person name="Peng D.H."/>
            <person name="Ahmad S."/>
            <person name="Lan S."/>
            <person name="Zhang J.S."/>
            <person name="Tsai W.C."/>
            <person name="Van de Peer Y."/>
            <person name="Liu Z.J."/>
        </authorList>
    </citation>
    <scope>NUCLEOTIDE SEQUENCE</scope>
    <source>
        <strain evidence="1">CP</strain>
    </source>
</reference>
<accession>A0AAV9ES40</accession>
<name>A0AAV9ES40_ACOCL</name>
<comment type="caution">
    <text evidence="1">The sequence shown here is derived from an EMBL/GenBank/DDBJ whole genome shotgun (WGS) entry which is preliminary data.</text>
</comment>